<feature type="domain" description="Beta-lactamase class A catalytic" evidence="5">
    <location>
        <begin position="42"/>
        <end position="267"/>
    </location>
</feature>
<keyword evidence="4" id="KW-0732">Signal</keyword>
<accession>A0A1T5A680</accession>
<dbReference type="AlphaFoldDB" id="A0A1T5A680"/>
<evidence type="ECO:0000259" key="5">
    <source>
        <dbReference type="Pfam" id="PF13354"/>
    </source>
</evidence>
<organism evidence="6 7">
    <name type="scientific">Salegentibacter holothuriorum</name>
    <dbReference type="NCBI Taxonomy" id="241145"/>
    <lineage>
        <taxon>Bacteria</taxon>
        <taxon>Pseudomonadati</taxon>
        <taxon>Bacteroidota</taxon>
        <taxon>Flavobacteriia</taxon>
        <taxon>Flavobacteriales</taxon>
        <taxon>Flavobacteriaceae</taxon>
        <taxon>Salegentibacter</taxon>
    </lineage>
</organism>
<evidence type="ECO:0000256" key="2">
    <source>
        <dbReference type="ARBA" id="ARBA00009009"/>
    </source>
</evidence>
<dbReference type="PANTHER" id="PTHR35333:SF3">
    <property type="entry name" value="BETA-LACTAMASE-TYPE TRANSPEPTIDASE FOLD CONTAINING PROTEIN"/>
    <property type="match status" value="1"/>
</dbReference>
<feature type="chain" id="PRO_5012414009" description="beta-lactamase" evidence="4">
    <location>
        <begin position="19"/>
        <end position="295"/>
    </location>
</feature>
<evidence type="ECO:0000256" key="3">
    <source>
        <dbReference type="ARBA" id="ARBA00012865"/>
    </source>
</evidence>
<evidence type="ECO:0000256" key="4">
    <source>
        <dbReference type="SAM" id="SignalP"/>
    </source>
</evidence>
<name>A0A1T5A680_9FLAO</name>
<gene>
    <name evidence="6" type="ORF">SAMN05660776_0203</name>
</gene>
<dbReference type="Proteomes" id="UP000190230">
    <property type="component" value="Unassembled WGS sequence"/>
</dbReference>
<protein>
    <recommendedName>
        <fullName evidence="3">beta-lactamase</fullName>
        <ecNumber evidence="3">3.5.2.6</ecNumber>
    </recommendedName>
</protein>
<sequence length="295" mass="32988">MKFSTAIFILIIGFICNAQNSTQQLQKKIAAIFEENQGDFAIAFKNISAEKYNILINQNENFHAASTMKTPVMIEVFKQASEGKFSLKDSLIIRNEFKSIVDGSPFAMELGRDNGEHLYEQLGQKRSIKDLVTDMIIYSSNLATNIVIELVGAKNVNKTMREIGAMDINVLRGVEDMKAYEAGLSNSTTAYDLMLIFEALAKGKAVNPEADKQMLQILRQQKHTDLIPALLPKNLKIANKTGWITGVHHDSALIELPDGKRYVLVLLSKNMKDMEAGTRMLAEVSKMVYDHVNNN</sequence>
<dbReference type="EMBL" id="FUYY01000001">
    <property type="protein sequence ID" value="SKB30173.1"/>
    <property type="molecule type" value="Genomic_DNA"/>
</dbReference>
<proteinExistence type="inferred from homology"/>
<dbReference type="SUPFAM" id="SSF56601">
    <property type="entry name" value="beta-lactamase/transpeptidase-like"/>
    <property type="match status" value="1"/>
</dbReference>
<comment type="catalytic activity">
    <reaction evidence="1">
        <text>a beta-lactam + H2O = a substituted beta-amino acid</text>
        <dbReference type="Rhea" id="RHEA:20401"/>
        <dbReference type="ChEBI" id="CHEBI:15377"/>
        <dbReference type="ChEBI" id="CHEBI:35627"/>
        <dbReference type="ChEBI" id="CHEBI:140347"/>
        <dbReference type="EC" id="3.5.2.6"/>
    </reaction>
</comment>
<dbReference type="GO" id="GO:0030655">
    <property type="term" value="P:beta-lactam antibiotic catabolic process"/>
    <property type="evidence" value="ECO:0007669"/>
    <property type="project" value="InterPro"/>
</dbReference>
<dbReference type="RefSeq" id="WP_079718841.1">
    <property type="nucleotide sequence ID" value="NZ_FUYY01000001.1"/>
</dbReference>
<comment type="similarity">
    <text evidence="2">Belongs to the class-A beta-lactamase family.</text>
</comment>
<dbReference type="GO" id="GO:0046677">
    <property type="term" value="P:response to antibiotic"/>
    <property type="evidence" value="ECO:0007669"/>
    <property type="project" value="InterPro"/>
</dbReference>
<dbReference type="Pfam" id="PF13354">
    <property type="entry name" value="Beta-lactamase2"/>
    <property type="match status" value="1"/>
</dbReference>
<evidence type="ECO:0000313" key="6">
    <source>
        <dbReference type="EMBL" id="SKB30173.1"/>
    </source>
</evidence>
<dbReference type="InterPro" id="IPR012338">
    <property type="entry name" value="Beta-lactam/transpept-like"/>
</dbReference>
<dbReference type="GO" id="GO:0008800">
    <property type="term" value="F:beta-lactamase activity"/>
    <property type="evidence" value="ECO:0007669"/>
    <property type="project" value="UniProtKB-EC"/>
</dbReference>
<dbReference type="InterPro" id="IPR000871">
    <property type="entry name" value="Beta-lactam_class-A"/>
</dbReference>
<dbReference type="PANTHER" id="PTHR35333">
    <property type="entry name" value="BETA-LACTAMASE"/>
    <property type="match status" value="1"/>
</dbReference>
<dbReference type="InterPro" id="IPR045155">
    <property type="entry name" value="Beta-lactam_cat"/>
</dbReference>
<evidence type="ECO:0000313" key="7">
    <source>
        <dbReference type="Proteomes" id="UP000190230"/>
    </source>
</evidence>
<dbReference type="OrthoDB" id="9772863at2"/>
<keyword evidence="7" id="KW-1185">Reference proteome</keyword>
<dbReference type="STRING" id="241145.SAMN05660776_0203"/>
<reference evidence="7" key="1">
    <citation type="submission" date="2017-02" db="EMBL/GenBank/DDBJ databases">
        <authorList>
            <person name="Varghese N."/>
            <person name="Submissions S."/>
        </authorList>
    </citation>
    <scope>NUCLEOTIDE SEQUENCE [LARGE SCALE GENOMIC DNA]</scope>
    <source>
        <strain evidence="7">DSM 23405</strain>
    </source>
</reference>
<dbReference type="Gene3D" id="3.40.710.10">
    <property type="entry name" value="DD-peptidase/beta-lactamase superfamily"/>
    <property type="match status" value="1"/>
</dbReference>
<feature type="signal peptide" evidence="4">
    <location>
        <begin position="1"/>
        <end position="18"/>
    </location>
</feature>
<dbReference type="EC" id="3.5.2.6" evidence="3"/>
<evidence type="ECO:0000256" key="1">
    <source>
        <dbReference type="ARBA" id="ARBA00001526"/>
    </source>
</evidence>